<feature type="non-terminal residue" evidence="5">
    <location>
        <position position="1"/>
    </location>
</feature>
<evidence type="ECO:0000313" key="5">
    <source>
        <dbReference type="EMBL" id="GAI88674.1"/>
    </source>
</evidence>
<comment type="similarity">
    <text evidence="1">Belongs to the peptidase S1C family.</text>
</comment>
<dbReference type="Pfam" id="PF13180">
    <property type="entry name" value="PDZ_2"/>
    <property type="match status" value="1"/>
</dbReference>
<dbReference type="InterPro" id="IPR009003">
    <property type="entry name" value="Peptidase_S1_PA"/>
</dbReference>
<evidence type="ECO:0000256" key="2">
    <source>
        <dbReference type="ARBA" id="ARBA00022670"/>
    </source>
</evidence>
<dbReference type="AlphaFoldDB" id="X1U8N3"/>
<keyword evidence="2" id="KW-0645">Protease</keyword>
<evidence type="ECO:0000256" key="1">
    <source>
        <dbReference type="ARBA" id="ARBA00010541"/>
    </source>
</evidence>
<keyword evidence="3" id="KW-0378">Hydrolase</keyword>
<dbReference type="Gene3D" id="2.40.10.120">
    <property type="match status" value="1"/>
</dbReference>
<dbReference type="CDD" id="cd10839">
    <property type="entry name" value="cpPDZ1_DegP-like"/>
    <property type="match status" value="1"/>
</dbReference>
<accession>X1U8N3</accession>
<dbReference type="GO" id="GO:0006508">
    <property type="term" value="P:proteolysis"/>
    <property type="evidence" value="ECO:0007669"/>
    <property type="project" value="UniProtKB-KW"/>
</dbReference>
<reference evidence="5" key="1">
    <citation type="journal article" date="2014" name="Front. Microbiol.">
        <title>High frequency of phylogenetically diverse reductive dehalogenase-homologous genes in deep subseafloor sedimentary metagenomes.</title>
        <authorList>
            <person name="Kawai M."/>
            <person name="Futagami T."/>
            <person name="Toyoda A."/>
            <person name="Takaki Y."/>
            <person name="Nishi S."/>
            <person name="Hori S."/>
            <person name="Arai W."/>
            <person name="Tsubouchi T."/>
            <person name="Morono Y."/>
            <person name="Uchiyama I."/>
            <person name="Ito T."/>
            <person name="Fujiyama A."/>
            <person name="Inagaki F."/>
            <person name="Takami H."/>
        </authorList>
    </citation>
    <scope>NUCLEOTIDE SEQUENCE</scope>
    <source>
        <strain evidence="5">Expedition CK06-06</strain>
    </source>
</reference>
<dbReference type="PRINTS" id="PR00834">
    <property type="entry name" value="PROTEASES2C"/>
</dbReference>
<proteinExistence type="inferred from homology"/>
<evidence type="ECO:0000259" key="4">
    <source>
        <dbReference type="PROSITE" id="PS50106"/>
    </source>
</evidence>
<dbReference type="SMART" id="SM00228">
    <property type="entry name" value="PDZ"/>
    <property type="match status" value="1"/>
</dbReference>
<dbReference type="InterPro" id="IPR001940">
    <property type="entry name" value="Peptidase_S1C"/>
</dbReference>
<dbReference type="PANTHER" id="PTHR22939:SF129">
    <property type="entry name" value="SERINE PROTEASE HTRA2, MITOCHONDRIAL"/>
    <property type="match status" value="1"/>
</dbReference>
<dbReference type="SUPFAM" id="SSF50156">
    <property type="entry name" value="PDZ domain-like"/>
    <property type="match status" value="1"/>
</dbReference>
<protein>
    <recommendedName>
        <fullName evidence="4">PDZ domain-containing protein</fullName>
    </recommendedName>
</protein>
<dbReference type="SUPFAM" id="SSF50494">
    <property type="entry name" value="Trypsin-like serine proteases"/>
    <property type="match status" value="1"/>
</dbReference>
<dbReference type="EMBL" id="BARW01024080">
    <property type="protein sequence ID" value="GAI88674.1"/>
    <property type="molecule type" value="Genomic_DNA"/>
</dbReference>
<dbReference type="GO" id="GO:0004252">
    <property type="term" value="F:serine-type endopeptidase activity"/>
    <property type="evidence" value="ECO:0007669"/>
    <property type="project" value="InterPro"/>
</dbReference>
<sequence length="264" mass="28117">GEADKVIVHLADERELEAKIIGSDADSEVAVIKIDADNLAFLELADSDVTEVGEWVLAIGNPFGLSHTVTAGIVSAKGRSIGLTEYENFIQTDAAINRGNSGGPLLNLDGKVVGINTAIVGASGNIGIGFAIPSNMAKSVYEQLVESGTVVRGILGVYIMELEPDLAKSLGLDEETKGVAISRVTKDSAAEKAGLKRYDVVVEFEGKKVEKANEFRNRIAMQKPGTRVKIVVLRDGKPKTLFVKLGEKASSNKPAWNPQKGWSN</sequence>
<dbReference type="Pfam" id="PF13365">
    <property type="entry name" value="Trypsin_2"/>
    <property type="match status" value="1"/>
</dbReference>
<name>X1U8N3_9ZZZZ</name>
<dbReference type="InterPro" id="IPR036034">
    <property type="entry name" value="PDZ_sf"/>
</dbReference>
<feature type="non-terminal residue" evidence="5">
    <location>
        <position position="264"/>
    </location>
</feature>
<organism evidence="5">
    <name type="scientific">marine sediment metagenome</name>
    <dbReference type="NCBI Taxonomy" id="412755"/>
    <lineage>
        <taxon>unclassified sequences</taxon>
        <taxon>metagenomes</taxon>
        <taxon>ecological metagenomes</taxon>
    </lineage>
</organism>
<dbReference type="PANTHER" id="PTHR22939">
    <property type="entry name" value="SERINE PROTEASE FAMILY S1C HTRA-RELATED"/>
    <property type="match status" value="1"/>
</dbReference>
<evidence type="ECO:0000256" key="3">
    <source>
        <dbReference type="ARBA" id="ARBA00022801"/>
    </source>
</evidence>
<dbReference type="Gene3D" id="2.30.42.10">
    <property type="match status" value="1"/>
</dbReference>
<feature type="domain" description="PDZ" evidence="4">
    <location>
        <begin position="159"/>
        <end position="236"/>
    </location>
</feature>
<dbReference type="PROSITE" id="PS50106">
    <property type="entry name" value="PDZ"/>
    <property type="match status" value="1"/>
</dbReference>
<comment type="caution">
    <text evidence="5">The sequence shown here is derived from an EMBL/GenBank/DDBJ whole genome shotgun (WGS) entry which is preliminary data.</text>
</comment>
<gene>
    <name evidence="5" type="ORF">S12H4_39783</name>
</gene>
<dbReference type="InterPro" id="IPR001478">
    <property type="entry name" value="PDZ"/>
</dbReference>